<gene>
    <name evidence="2" type="ORF">NCTC10437_04771</name>
</gene>
<dbReference type="AlphaFoldDB" id="A0A448IZQ9"/>
<dbReference type="InterPro" id="IPR011335">
    <property type="entry name" value="Restrct_endonuc-II-like"/>
</dbReference>
<evidence type="ECO:0000313" key="3">
    <source>
        <dbReference type="Proteomes" id="UP000279306"/>
    </source>
</evidence>
<keyword evidence="2" id="KW-0436">Ligase</keyword>
<dbReference type="KEGG" id="mauu:NCTC10437_04771"/>
<dbReference type="STRING" id="1791.GCA_001049355_02743"/>
<protein>
    <submittedName>
        <fullName evidence="2">Cullin, a subunit of E3 ubiquitin ligase</fullName>
    </submittedName>
</protein>
<dbReference type="InterPro" id="IPR007569">
    <property type="entry name" value="DUF559"/>
</dbReference>
<keyword evidence="3" id="KW-1185">Reference proteome</keyword>
<feature type="domain" description="DUF559" evidence="1">
    <location>
        <begin position="231"/>
        <end position="287"/>
    </location>
</feature>
<sequence>MEPETPVPRPIDVHPFVGTEAVTAGALNRYQLATRFEQVHRNVYVPQGLQLTAVDKAQAAWLWSGRRATVVGTSAAALHGSRWIDAHLPAELNQPSQHKTPGIVLHHDTLSADNIVTVGGIAVTSPARTAFDMGRRHGLTVAVIRLDALMRATGVTADEVRALAANHRGARGVVQLRKAVELADPGAESPQETRVRLVLTHAGLPPERTQIDVFDRDGYHVGRLDMGWRVWKVGVEYDGQQHWTDPGQRSRDIDRQARLEAQGWRIIRVSADMLRSQPTTIVVRAWQALRAAGAAMAPPKLNL</sequence>
<dbReference type="Gene3D" id="3.40.960.10">
    <property type="entry name" value="VSR Endonuclease"/>
    <property type="match status" value="1"/>
</dbReference>
<dbReference type="EMBL" id="LR134356">
    <property type="protein sequence ID" value="VEG57757.1"/>
    <property type="molecule type" value="Genomic_DNA"/>
</dbReference>
<accession>A0A448IZQ9</accession>
<reference evidence="2 3" key="1">
    <citation type="submission" date="2018-12" db="EMBL/GenBank/DDBJ databases">
        <authorList>
            <consortium name="Pathogen Informatics"/>
        </authorList>
    </citation>
    <scope>NUCLEOTIDE SEQUENCE [LARGE SCALE GENOMIC DNA]</scope>
    <source>
        <strain evidence="2 3">NCTC10437</strain>
    </source>
</reference>
<proteinExistence type="predicted"/>
<dbReference type="GO" id="GO:0016874">
    <property type="term" value="F:ligase activity"/>
    <property type="evidence" value="ECO:0007669"/>
    <property type="project" value="UniProtKB-KW"/>
</dbReference>
<dbReference type="Pfam" id="PF04480">
    <property type="entry name" value="DUF559"/>
    <property type="match status" value="1"/>
</dbReference>
<dbReference type="SUPFAM" id="SSF52980">
    <property type="entry name" value="Restriction endonuclease-like"/>
    <property type="match status" value="1"/>
</dbReference>
<organism evidence="2 3">
    <name type="scientific">Mycolicibacterium aurum</name>
    <name type="common">Mycobacterium aurum</name>
    <dbReference type="NCBI Taxonomy" id="1791"/>
    <lineage>
        <taxon>Bacteria</taxon>
        <taxon>Bacillati</taxon>
        <taxon>Actinomycetota</taxon>
        <taxon>Actinomycetes</taxon>
        <taxon>Mycobacteriales</taxon>
        <taxon>Mycobacteriaceae</taxon>
        <taxon>Mycolicibacterium</taxon>
    </lineage>
</organism>
<evidence type="ECO:0000313" key="2">
    <source>
        <dbReference type="EMBL" id="VEG57757.1"/>
    </source>
</evidence>
<name>A0A448IZQ9_MYCAU</name>
<dbReference type="Proteomes" id="UP000279306">
    <property type="component" value="Chromosome"/>
</dbReference>
<dbReference type="RefSeq" id="WP_048632652.1">
    <property type="nucleotide sequence ID" value="NZ_CVQQ01000008.1"/>
</dbReference>
<evidence type="ECO:0000259" key="1">
    <source>
        <dbReference type="Pfam" id="PF04480"/>
    </source>
</evidence>